<keyword evidence="6" id="KW-0238">DNA-binding</keyword>
<dbReference type="PANTHER" id="PTHR24394:SF44">
    <property type="entry name" value="ZINC FINGER PROTEIN 271-LIKE"/>
    <property type="match status" value="1"/>
</dbReference>
<keyword evidence="5" id="KW-0862">Zinc</keyword>
<dbReference type="HOGENOM" id="CLU_002678_2_1_1"/>
<evidence type="ECO:0000313" key="12">
    <source>
        <dbReference type="Proteomes" id="UP000014760"/>
    </source>
</evidence>
<evidence type="ECO:0000256" key="1">
    <source>
        <dbReference type="ARBA" id="ARBA00004123"/>
    </source>
</evidence>
<comment type="subcellular location">
    <subcellularLocation>
        <location evidence="1">Nucleus</location>
    </subcellularLocation>
</comment>
<dbReference type="SMART" id="SM00355">
    <property type="entry name" value="ZnF_C2H2"/>
    <property type="match status" value="7"/>
</dbReference>
<name>R7TG19_CAPTE</name>
<dbReference type="SUPFAM" id="SSF57667">
    <property type="entry name" value="beta-beta-alpha zinc fingers"/>
    <property type="match status" value="4"/>
</dbReference>
<dbReference type="FunFam" id="3.30.160.60:FF:000045">
    <property type="entry name" value="ZFP69 zinc finger protein B"/>
    <property type="match status" value="1"/>
</dbReference>
<feature type="domain" description="C2H2-type" evidence="9">
    <location>
        <begin position="172"/>
        <end position="199"/>
    </location>
</feature>
<feature type="non-terminal residue" evidence="10">
    <location>
        <position position="206"/>
    </location>
</feature>
<dbReference type="PROSITE" id="PS50157">
    <property type="entry name" value="ZINC_FINGER_C2H2_2"/>
    <property type="match status" value="6"/>
</dbReference>
<dbReference type="PANTHER" id="PTHR24394">
    <property type="entry name" value="ZINC FINGER PROTEIN"/>
    <property type="match status" value="1"/>
</dbReference>
<evidence type="ECO:0000256" key="4">
    <source>
        <dbReference type="ARBA" id="ARBA00022771"/>
    </source>
</evidence>
<dbReference type="Gene3D" id="3.30.160.60">
    <property type="entry name" value="Classic Zinc Finger"/>
    <property type="match status" value="5"/>
</dbReference>
<feature type="domain" description="C2H2-type" evidence="9">
    <location>
        <begin position="145"/>
        <end position="172"/>
    </location>
</feature>
<dbReference type="EMBL" id="KB311071">
    <property type="protein sequence ID" value="ELT89996.1"/>
    <property type="molecule type" value="Genomic_DNA"/>
</dbReference>
<evidence type="ECO:0000313" key="11">
    <source>
        <dbReference type="EnsemblMetazoa" id="CapteP37481"/>
    </source>
</evidence>
<keyword evidence="3" id="KW-0677">Repeat</keyword>
<evidence type="ECO:0000256" key="2">
    <source>
        <dbReference type="ARBA" id="ARBA00022723"/>
    </source>
</evidence>
<feature type="domain" description="C2H2-type" evidence="9">
    <location>
        <begin position="117"/>
        <end position="144"/>
    </location>
</feature>
<dbReference type="GO" id="GO:0000981">
    <property type="term" value="F:DNA-binding transcription factor activity, RNA polymerase II-specific"/>
    <property type="evidence" value="ECO:0007669"/>
    <property type="project" value="TreeGrafter"/>
</dbReference>
<feature type="domain" description="C2H2-type" evidence="9">
    <location>
        <begin position="59"/>
        <end position="86"/>
    </location>
</feature>
<dbReference type="PROSITE" id="PS00028">
    <property type="entry name" value="ZINC_FINGER_C2H2_1"/>
    <property type="match status" value="6"/>
</dbReference>
<dbReference type="EnsemblMetazoa" id="CapteT37481">
    <property type="protein sequence ID" value="CapteP37481"/>
    <property type="gene ID" value="CapteG37481"/>
</dbReference>
<dbReference type="EMBL" id="AMQN01014575">
    <property type="status" value="NOT_ANNOTATED_CDS"/>
    <property type="molecule type" value="Genomic_DNA"/>
</dbReference>
<dbReference type="GO" id="GO:0003677">
    <property type="term" value="F:DNA binding"/>
    <property type="evidence" value="ECO:0007669"/>
    <property type="project" value="UniProtKB-KW"/>
</dbReference>
<dbReference type="OrthoDB" id="3437960at2759"/>
<dbReference type="InterPro" id="IPR013087">
    <property type="entry name" value="Znf_C2H2_type"/>
</dbReference>
<keyword evidence="7" id="KW-0539">Nucleus</keyword>
<dbReference type="GO" id="GO:0008270">
    <property type="term" value="F:zinc ion binding"/>
    <property type="evidence" value="ECO:0007669"/>
    <property type="project" value="UniProtKB-KW"/>
</dbReference>
<dbReference type="GO" id="GO:0005634">
    <property type="term" value="C:nucleus"/>
    <property type="evidence" value="ECO:0007669"/>
    <property type="project" value="UniProtKB-SubCell"/>
</dbReference>
<evidence type="ECO:0000256" key="5">
    <source>
        <dbReference type="ARBA" id="ARBA00022833"/>
    </source>
</evidence>
<gene>
    <name evidence="10" type="ORF">CAPTEDRAFT_37481</name>
</gene>
<keyword evidence="4 8" id="KW-0863">Zinc-finger</keyword>
<evidence type="ECO:0000313" key="10">
    <source>
        <dbReference type="EMBL" id="ELT89996.1"/>
    </source>
</evidence>
<accession>R7TG19</accession>
<reference evidence="10 12" key="2">
    <citation type="journal article" date="2013" name="Nature">
        <title>Insights into bilaterian evolution from three spiralian genomes.</title>
        <authorList>
            <person name="Simakov O."/>
            <person name="Marletaz F."/>
            <person name="Cho S.J."/>
            <person name="Edsinger-Gonzales E."/>
            <person name="Havlak P."/>
            <person name="Hellsten U."/>
            <person name="Kuo D.H."/>
            <person name="Larsson T."/>
            <person name="Lv J."/>
            <person name="Arendt D."/>
            <person name="Savage R."/>
            <person name="Osoegawa K."/>
            <person name="de Jong P."/>
            <person name="Grimwood J."/>
            <person name="Chapman J.A."/>
            <person name="Shapiro H."/>
            <person name="Aerts A."/>
            <person name="Otillar R.P."/>
            <person name="Terry A.Y."/>
            <person name="Boore J.L."/>
            <person name="Grigoriev I.V."/>
            <person name="Lindberg D.R."/>
            <person name="Seaver E.C."/>
            <person name="Weisblat D.A."/>
            <person name="Putnam N.H."/>
            <person name="Rokhsar D.S."/>
        </authorList>
    </citation>
    <scope>NUCLEOTIDE SEQUENCE</scope>
    <source>
        <strain evidence="10 12">I ESC-2004</strain>
    </source>
</reference>
<feature type="domain" description="C2H2-type" evidence="9">
    <location>
        <begin position="28"/>
        <end position="56"/>
    </location>
</feature>
<reference evidence="12" key="1">
    <citation type="submission" date="2012-12" db="EMBL/GenBank/DDBJ databases">
        <authorList>
            <person name="Hellsten U."/>
            <person name="Grimwood J."/>
            <person name="Chapman J.A."/>
            <person name="Shapiro H."/>
            <person name="Aerts A."/>
            <person name="Otillar R.P."/>
            <person name="Terry A.Y."/>
            <person name="Boore J.L."/>
            <person name="Simakov O."/>
            <person name="Marletaz F."/>
            <person name="Cho S.-J."/>
            <person name="Edsinger-Gonzales E."/>
            <person name="Havlak P."/>
            <person name="Kuo D.-H."/>
            <person name="Larsson T."/>
            <person name="Lv J."/>
            <person name="Arendt D."/>
            <person name="Savage R."/>
            <person name="Osoegawa K."/>
            <person name="de Jong P."/>
            <person name="Lindberg D.R."/>
            <person name="Seaver E.C."/>
            <person name="Weisblat D.A."/>
            <person name="Putnam N.H."/>
            <person name="Grigoriev I.V."/>
            <person name="Rokhsar D.S."/>
        </authorList>
    </citation>
    <scope>NUCLEOTIDE SEQUENCE</scope>
    <source>
        <strain evidence="12">I ESC-2004</strain>
    </source>
</reference>
<reference evidence="11" key="3">
    <citation type="submission" date="2015-06" db="UniProtKB">
        <authorList>
            <consortium name="EnsemblMetazoa"/>
        </authorList>
    </citation>
    <scope>IDENTIFICATION</scope>
</reference>
<feature type="domain" description="C2H2-type" evidence="9">
    <location>
        <begin position="1"/>
        <end position="28"/>
    </location>
</feature>
<keyword evidence="2" id="KW-0479">Metal-binding</keyword>
<dbReference type="FunFam" id="3.30.160.60:FF:000145">
    <property type="entry name" value="Zinc finger protein 574"/>
    <property type="match status" value="2"/>
</dbReference>
<dbReference type="Pfam" id="PF00096">
    <property type="entry name" value="zf-C2H2"/>
    <property type="match status" value="4"/>
</dbReference>
<protein>
    <recommendedName>
        <fullName evidence="9">C2H2-type domain-containing protein</fullName>
    </recommendedName>
</protein>
<dbReference type="Proteomes" id="UP000014760">
    <property type="component" value="Unassembled WGS sequence"/>
</dbReference>
<evidence type="ECO:0000256" key="8">
    <source>
        <dbReference type="PROSITE-ProRule" id="PRU00042"/>
    </source>
</evidence>
<dbReference type="InterPro" id="IPR036236">
    <property type="entry name" value="Znf_C2H2_sf"/>
</dbReference>
<dbReference type="OMA" id="EEVMIKC"/>
<keyword evidence="12" id="KW-1185">Reference proteome</keyword>
<proteinExistence type="predicted"/>
<evidence type="ECO:0000256" key="7">
    <source>
        <dbReference type="ARBA" id="ARBA00023242"/>
    </source>
</evidence>
<evidence type="ECO:0000256" key="3">
    <source>
        <dbReference type="ARBA" id="ARBA00022737"/>
    </source>
</evidence>
<evidence type="ECO:0000256" key="6">
    <source>
        <dbReference type="ARBA" id="ARBA00023125"/>
    </source>
</evidence>
<dbReference type="STRING" id="283909.R7TG19"/>
<feature type="non-terminal residue" evidence="10">
    <location>
        <position position="1"/>
    </location>
</feature>
<evidence type="ECO:0000259" key="9">
    <source>
        <dbReference type="PROSITE" id="PS50157"/>
    </source>
</evidence>
<dbReference type="AlphaFoldDB" id="R7TG19"/>
<sequence>FSCSICGKKFRSGTSLRIHMRFHTEGHKQCEDCGQLFQTRCAMEYHQSQRHDPKRPRNFVCELCGKGFRLSSILQQHIRLHCKEKRFNCAECDFTTHYDGCLRLHMKHKHDPNRVKVECPQCGTLLASNSELKLHLQRHAGIKTNKCTVCDKSFVTRSQLAAHVRIHTERSFECTVCMKRFHDKHKLLRHMVVHSGNKDFECPDCS</sequence>
<dbReference type="FunFam" id="3.30.160.60:FF:000100">
    <property type="entry name" value="Zinc finger 45-like"/>
    <property type="match status" value="1"/>
</dbReference>
<organism evidence="10">
    <name type="scientific">Capitella teleta</name>
    <name type="common">Polychaete worm</name>
    <dbReference type="NCBI Taxonomy" id="283909"/>
    <lineage>
        <taxon>Eukaryota</taxon>
        <taxon>Metazoa</taxon>
        <taxon>Spiralia</taxon>
        <taxon>Lophotrochozoa</taxon>
        <taxon>Annelida</taxon>
        <taxon>Polychaeta</taxon>
        <taxon>Sedentaria</taxon>
        <taxon>Scolecida</taxon>
        <taxon>Capitellidae</taxon>
        <taxon>Capitella</taxon>
    </lineage>
</organism>